<dbReference type="EMBL" id="JANPWB010000009">
    <property type="protein sequence ID" value="KAJ1158999.1"/>
    <property type="molecule type" value="Genomic_DNA"/>
</dbReference>
<keyword evidence="1" id="KW-0732">Signal</keyword>
<name>A0AAV7S1W6_PLEWA</name>
<dbReference type="AlphaFoldDB" id="A0AAV7S1W6"/>
<dbReference type="PROSITE" id="PS51390">
    <property type="entry name" value="WAP"/>
    <property type="match status" value="1"/>
</dbReference>
<evidence type="ECO:0000259" key="2">
    <source>
        <dbReference type="PROSITE" id="PS51390"/>
    </source>
</evidence>
<dbReference type="Proteomes" id="UP001066276">
    <property type="component" value="Chromosome 5"/>
</dbReference>
<dbReference type="InterPro" id="IPR036645">
    <property type="entry name" value="Elafin-like_sf"/>
</dbReference>
<organism evidence="3 4">
    <name type="scientific">Pleurodeles waltl</name>
    <name type="common">Iberian ribbed newt</name>
    <dbReference type="NCBI Taxonomy" id="8319"/>
    <lineage>
        <taxon>Eukaryota</taxon>
        <taxon>Metazoa</taxon>
        <taxon>Chordata</taxon>
        <taxon>Craniata</taxon>
        <taxon>Vertebrata</taxon>
        <taxon>Euteleostomi</taxon>
        <taxon>Amphibia</taxon>
        <taxon>Batrachia</taxon>
        <taxon>Caudata</taxon>
        <taxon>Salamandroidea</taxon>
        <taxon>Salamandridae</taxon>
        <taxon>Pleurodelinae</taxon>
        <taxon>Pleurodeles</taxon>
    </lineage>
</organism>
<feature type="domain" description="WAP" evidence="2">
    <location>
        <begin position="23"/>
        <end position="70"/>
    </location>
</feature>
<dbReference type="SUPFAM" id="SSF57256">
    <property type="entry name" value="Elafin-like"/>
    <property type="match status" value="1"/>
</dbReference>
<accession>A0AAV7S1W6</accession>
<dbReference type="Gene3D" id="4.10.75.10">
    <property type="entry name" value="Elafin-like"/>
    <property type="match status" value="1"/>
</dbReference>
<dbReference type="GO" id="GO:0030414">
    <property type="term" value="F:peptidase inhibitor activity"/>
    <property type="evidence" value="ECO:0007669"/>
    <property type="project" value="InterPro"/>
</dbReference>
<dbReference type="SMART" id="SM00217">
    <property type="entry name" value="WAP"/>
    <property type="match status" value="1"/>
</dbReference>
<keyword evidence="4" id="KW-1185">Reference proteome</keyword>
<gene>
    <name evidence="3" type="ORF">NDU88_011669</name>
</gene>
<sequence>MKTAGCYLLVLALLLGPVFQICAADKPGSCPWSDVCNLLSIEKRCTGDEGCEGAKKCCRILCDFLCVDAVEESFVDLLLALAPVVMHDIPYTLRGSF</sequence>
<feature type="signal peptide" evidence="1">
    <location>
        <begin position="1"/>
        <end position="24"/>
    </location>
</feature>
<dbReference type="InterPro" id="IPR008197">
    <property type="entry name" value="WAP_dom"/>
</dbReference>
<dbReference type="GO" id="GO:0005576">
    <property type="term" value="C:extracellular region"/>
    <property type="evidence" value="ECO:0007669"/>
    <property type="project" value="InterPro"/>
</dbReference>
<reference evidence="3" key="1">
    <citation type="journal article" date="2022" name="bioRxiv">
        <title>Sequencing and chromosome-scale assembly of the giantPleurodeles waltlgenome.</title>
        <authorList>
            <person name="Brown T."/>
            <person name="Elewa A."/>
            <person name="Iarovenko S."/>
            <person name="Subramanian E."/>
            <person name="Araus A.J."/>
            <person name="Petzold A."/>
            <person name="Susuki M."/>
            <person name="Suzuki K.-i.T."/>
            <person name="Hayashi T."/>
            <person name="Toyoda A."/>
            <person name="Oliveira C."/>
            <person name="Osipova E."/>
            <person name="Leigh N.D."/>
            <person name="Simon A."/>
            <person name="Yun M.H."/>
        </authorList>
    </citation>
    <scope>NUCLEOTIDE SEQUENCE</scope>
    <source>
        <strain evidence="3">20211129_DDA</strain>
        <tissue evidence="3">Liver</tissue>
    </source>
</reference>
<feature type="chain" id="PRO_5043955986" description="WAP domain-containing protein" evidence="1">
    <location>
        <begin position="25"/>
        <end position="97"/>
    </location>
</feature>
<evidence type="ECO:0000313" key="3">
    <source>
        <dbReference type="EMBL" id="KAJ1158999.1"/>
    </source>
</evidence>
<dbReference type="Pfam" id="PF00095">
    <property type="entry name" value="WAP"/>
    <property type="match status" value="1"/>
</dbReference>
<comment type="caution">
    <text evidence="3">The sequence shown here is derived from an EMBL/GenBank/DDBJ whole genome shotgun (WGS) entry which is preliminary data.</text>
</comment>
<protein>
    <recommendedName>
        <fullName evidence="2">WAP domain-containing protein</fullName>
    </recommendedName>
</protein>
<evidence type="ECO:0000313" key="4">
    <source>
        <dbReference type="Proteomes" id="UP001066276"/>
    </source>
</evidence>
<evidence type="ECO:0000256" key="1">
    <source>
        <dbReference type="SAM" id="SignalP"/>
    </source>
</evidence>
<proteinExistence type="predicted"/>